<feature type="compositionally biased region" description="Polar residues" evidence="7">
    <location>
        <begin position="249"/>
        <end position="260"/>
    </location>
</feature>
<keyword evidence="2" id="KW-0479">Metal-binding</keyword>
<evidence type="ECO:0000256" key="2">
    <source>
        <dbReference type="ARBA" id="ARBA00022723"/>
    </source>
</evidence>
<dbReference type="InterPro" id="IPR000058">
    <property type="entry name" value="Znf_AN1"/>
</dbReference>
<organism evidence="9">
    <name type="scientific">Polytomella parva</name>
    <dbReference type="NCBI Taxonomy" id="51329"/>
    <lineage>
        <taxon>Eukaryota</taxon>
        <taxon>Viridiplantae</taxon>
        <taxon>Chlorophyta</taxon>
        <taxon>core chlorophytes</taxon>
        <taxon>Chlorophyceae</taxon>
        <taxon>CS clade</taxon>
        <taxon>Chlamydomonadales</taxon>
        <taxon>Chlamydomonadaceae</taxon>
        <taxon>Polytomella</taxon>
    </lineage>
</organism>
<dbReference type="Gene3D" id="4.10.1110.10">
    <property type="entry name" value="AN1-like Zinc finger"/>
    <property type="match status" value="2"/>
</dbReference>
<reference evidence="9" key="1">
    <citation type="submission" date="2021-01" db="EMBL/GenBank/DDBJ databases">
        <authorList>
            <person name="Corre E."/>
            <person name="Pelletier E."/>
            <person name="Niang G."/>
            <person name="Scheremetjew M."/>
            <person name="Finn R."/>
            <person name="Kale V."/>
            <person name="Holt S."/>
            <person name="Cochrane G."/>
            <person name="Meng A."/>
            <person name="Brown T."/>
            <person name="Cohen L."/>
        </authorList>
    </citation>
    <scope>NUCLEOTIDE SEQUENCE</scope>
    <source>
        <strain evidence="9">SAG 63-3</strain>
    </source>
</reference>
<feature type="domain" description="AN1-type" evidence="8">
    <location>
        <begin position="10"/>
        <end position="58"/>
    </location>
</feature>
<dbReference type="InterPro" id="IPR057357">
    <property type="entry name" value="Znf-C2H2_ZFAND2A/B"/>
</dbReference>
<evidence type="ECO:0000256" key="1">
    <source>
        <dbReference type="ARBA" id="ARBA00003732"/>
    </source>
</evidence>
<dbReference type="AlphaFoldDB" id="A0A7S0V583"/>
<dbReference type="SUPFAM" id="SSF118310">
    <property type="entry name" value="AN1-like Zinc finger"/>
    <property type="match status" value="2"/>
</dbReference>
<feature type="compositionally biased region" description="Basic and acidic residues" evidence="7">
    <location>
        <begin position="425"/>
        <end position="435"/>
    </location>
</feature>
<dbReference type="SMART" id="SM00154">
    <property type="entry name" value="ZnF_AN1"/>
    <property type="match status" value="2"/>
</dbReference>
<evidence type="ECO:0000256" key="4">
    <source>
        <dbReference type="ARBA" id="ARBA00022771"/>
    </source>
</evidence>
<feature type="region of interest" description="Disordered" evidence="7">
    <location>
        <begin position="406"/>
        <end position="442"/>
    </location>
</feature>
<feature type="compositionally biased region" description="Polar residues" evidence="7">
    <location>
        <begin position="204"/>
        <end position="228"/>
    </location>
</feature>
<comment type="function">
    <text evidence="1">May be involved in environmental stress response.</text>
</comment>
<dbReference type="EMBL" id="HBFM01023039">
    <property type="protein sequence ID" value="CAD8780532.1"/>
    <property type="molecule type" value="Transcribed_RNA"/>
</dbReference>
<dbReference type="PANTHER" id="PTHR14677">
    <property type="entry name" value="ARSENITE INDUCUBLE RNA ASSOCIATED PROTEIN AIP-1-RELATED"/>
    <property type="match status" value="1"/>
</dbReference>
<protein>
    <recommendedName>
        <fullName evidence="8">AN1-type domain-containing protein</fullName>
    </recommendedName>
</protein>
<dbReference type="InterPro" id="IPR035896">
    <property type="entry name" value="AN1-like_Znf"/>
</dbReference>
<name>A0A7S0V583_9CHLO</name>
<feature type="compositionally biased region" description="Low complexity" evidence="7">
    <location>
        <begin position="164"/>
        <end position="191"/>
    </location>
</feature>
<dbReference type="GO" id="GO:0005737">
    <property type="term" value="C:cytoplasm"/>
    <property type="evidence" value="ECO:0007669"/>
    <property type="project" value="TreeGrafter"/>
</dbReference>
<proteinExistence type="predicted"/>
<dbReference type="Pfam" id="PF25403">
    <property type="entry name" value="zf-C2H2_ZFAND2"/>
    <property type="match status" value="1"/>
</dbReference>
<feature type="compositionally biased region" description="Low complexity" evidence="7">
    <location>
        <begin position="408"/>
        <end position="420"/>
    </location>
</feature>
<keyword evidence="5" id="KW-0862">Zinc</keyword>
<dbReference type="Pfam" id="PF01428">
    <property type="entry name" value="zf-AN1"/>
    <property type="match status" value="2"/>
</dbReference>
<evidence type="ECO:0000256" key="3">
    <source>
        <dbReference type="ARBA" id="ARBA00022737"/>
    </source>
</evidence>
<feature type="domain" description="AN1-type" evidence="8">
    <location>
        <begin position="98"/>
        <end position="148"/>
    </location>
</feature>
<evidence type="ECO:0000256" key="6">
    <source>
        <dbReference type="PROSITE-ProRule" id="PRU00449"/>
    </source>
</evidence>
<sequence length="442" mass="47124">MSPFGDDNLISLGTHCAVENCQQLDFLPFKCDCCSKIFCLEHRTYASHKCPNSGDKELSIFVCPVCAKGVRIPPGHDVNITFENHSVSECDPNNYARVHHKPRCQAPNCREKLTTINSYTCKKCNQRVCLKHRFSEDHDCEMAIARMKQTRSDRFFSMFSSKTSPKPELPKSQSSSLLPTSPSSPFTPSTSANVGATPAASVKPPTNIQSSPLQRPNSHLSTRESSQPKPVVASPFGPLGTPSAPFPHSTGNPTGRTATGTPFRESASARAAAAAEARAVSISSRATAAAVPPTASCFVSDPNTRSLNKAETNNNVITPFGTSVTTATTTINDAKDYPISANQSDRASGGKYFSAPNDIFQCHLCTFHTLDPIALMTHVEVCSAIRGVSGSGPNIGNPAQNATAVLASGSGSTSSSSRRTPSQYRTDKGNSHSRTDSSCSVM</sequence>
<evidence type="ECO:0000256" key="5">
    <source>
        <dbReference type="ARBA" id="ARBA00022833"/>
    </source>
</evidence>
<dbReference type="PROSITE" id="PS51039">
    <property type="entry name" value="ZF_AN1"/>
    <property type="match status" value="2"/>
</dbReference>
<evidence type="ECO:0000313" key="9">
    <source>
        <dbReference type="EMBL" id="CAD8780532.1"/>
    </source>
</evidence>
<accession>A0A7S0V583</accession>
<gene>
    <name evidence="9" type="ORF">PPAR00522_LOCUS14936</name>
</gene>
<keyword evidence="3" id="KW-0677">Repeat</keyword>
<evidence type="ECO:0000259" key="8">
    <source>
        <dbReference type="PROSITE" id="PS51039"/>
    </source>
</evidence>
<evidence type="ECO:0000256" key="7">
    <source>
        <dbReference type="SAM" id="MobiDB-lite"/>
    </source>
</evidence>
<keyword evidence="4 6" id="KW-0863">Zinc-finger</keyword>
<dbReference type="GO" id="GO:0008270">
    <property type="term" value="F:zinc ion binding"/>
    <property type="evidence" value="ECO:0007669"/>
    <property type="project" value="UniProtKB-KW"/>
</dbReference>
<dbReference type="PANTHER" id="PTHR14677:SF20">
    <property type="entry name" value="ZINC FINGER AN1-TYPE CONTAINING 2A-RELATED"/>
    <property type="match status" value="1"/>
</dbReference>
<feature type="region of interest" description="Disordered" evidence="7">
    <location>
        <begin position="158"/>
        <end position="266"/>
    </location>
</feature>